<evidence type="ECO:0000313" key="5">
    <source>
        <dbReference type="Proteomes" id="UP001299220"/>
    </source>
</evidence>
<evidence type="ECO:0000259" key="3">
    <source>
        <dbReference type="Pfam" id="PF05065"/>
    </source>
</evidence>
<dbReference type="NCBIfam" id="TIGR01554">
    <property type="entry name" value="major_cap_HK97"/>
    <property type="match status" value="1"/>
</dbReference>
<feature type="region of interest" description="Disordered" evidence="2">
    <location>
        <begin position="61"/>
        <end position="88"/>
    </location>
</feature>
<reference evidence="4 5" key="1">
    <citation type="submission" date="2020-12" db="EMBL/GenBank/DDBJ databases">
        <title>Whole genome sequences of gut porcine anaerobes.</title>
        <authorList>
            <person name="Kubasova T."/>
            <person name="Jahodarova E."/>
            <person name="Rychlik I."/>
        </authorList>
    </citation>
    <scope>NUCLEOTIDE SEQUENCE [LARGE SCALE GENOMIC DNA]</scope>
    <source>
        <strain evidence="4 5">An867</strain>
    </source>
</reference>
<keyword evidence="5" id="KW-1185">Reference proteome</keyword>
<dbReference type="Proteomes" id="UP001299220">
    <property type="component" value="Unassembled WGS sequence"/>
</dbReference>
<comment type="subcellular location">
    <subcellularLocation>
        <location evidence="1">Virion</location>
    </subcellularLocation>
</comment>
<organism evidence="4 5">
    <name type="scientific">Anaeromassilibacillus senegalensis</name>
    <dbReference type="NCBI Taxonomy" id="1673717"/>
    <lineage>
        <taxon>Bacteria</taxon>
        <taxon>Bacillati</taxon>
        <taxon>Bacillota</taxon>
        <taxon>Clostridia</taxon>
        <taxon>Eubacteriales</taxon>
        <taxon>Acutalibacteraceae</taxon>
        <taxon>Anaeromassilibacillus</taxon>
    </lineage>
</organism>
<protein>
    <submittedName>
        <fullName evidence="4">Phage major capsid protein</fullName>
    </submittedName>
</protein>
<dbReference type="SUPFAM" id="SSF56563">
    <property type="entry name" value="Major capsid protein gp5"/>
    <property type="match status" value="1"/>
</dbReference>
<evidence type="ECO:0000256" key="1">
    <source>
        <dbReference type="ARBA" id="ARBA00004328"/>
    </source>
</evidence>
<dbReference type="InterPro" id="IPR024455">
    <property type="entry name" value="Phage_capsid"/>
</dbReference>
<comment type="caution">
    <text evidence="4">The sequence shown here is derived from an EMBL/GenBank/DDBJ whole genome shotgun (WGS) entry which is preliminary data.</text>
</comment>
<accession>A0ABS9CSA6</accession>
<evidence type="ECO:0000313" key="4">
    <source>
        <dbReference type="EMBL" id="MCF2652997.1"/>
    </source>
</evidence>
<dbReference type="Pfam" id="PF05065">
    <property type="entry name" value="Phage_capsid"/>
    <property type="match status" value="1"/>
</dbReference>
<dbReference type="RefSeq" id="WP_235324024.1">
    <property type="nucleotide sequence ID" value="NZ_JAFBIT010000003.1"/>
</dbReference>
<dbReference type="InterPro" id="IPR054612">
    <property type="entry name" value="Phage_capsid-like_C"/>
</dbReference>
<dbReference type="Gene3D" id="3.30.2400.10">
    <property type="entry name" value="Major capsid protein gp5"/>
    <property type="match status" value="1"/>
</dbReference>
<dbReference type="EMBL" id="JAFBIT010000003">
    <property type="protein sequence ID" value="MCF2652997.1"/>
    <property type="molecule type" value="Genomic_DNA"/>
</dbReference>
<feature type="compositionally biased region" description="Basic and acidic residues" evidence="2">
    <location>
        <begin position="79"/>
        <end position="88"/>
    </location>
</feature>
<evidence type="ECO:0000256" key="2">
    <source>
        <dbReference type="SAM" id="MobiDB-lite"/>
    </source>
</evidence>
<dbReference type="Gene3D" id="3.30.2320.10">
    <property type="entry name" value="hypothetical protein PF0899 domain"/>
    <property type="match status" value="1"/>
</dbReference>
<feature type="domain" description="Phage capsid-like C-terminal" evidence="3">
    <location>
        <begin position="123"/>
        <end position="394"/>
    </location>
</feature>
<name>A0ABS9CSA6_9FIRM</name>
<sequence length="399" mass="43931">MTITEMREKRNKLVGMMDTFLDTHTTDKGTLSAEDDKTYKDMETEVAQLTDSIHRMERREEIEAELSKPTSKPLTGKPMKADGDKAVKTGRASDEYKKALLQAMRTNFRQISNVLQEGIDPQGGYLVPDEYDKRLIDILTEENVMRTLGTNITTSGEHKINIAATKPAAAWIEEGGTLTFGDATFDQIILDAHKLHVAIKVTEELLYDNAFNLENYILTQFGKALSNAEEDAFINGTGVGQPLGILAETGGAQVGVTSASSTKVTADEIINLVYSLKRPYRKNAVFLANDVCVAELRKLKDNNGQYLWQPSLQAGEPDRVLGYKVYTSPYFPVPTAGGTAVAFGDFSYYNIGDRGTRSFAELKELFAGNGMIGFVAKERVDGKLVLPEAIKLLQMKSGS</sequence>
<proteinExistence type="predicted"/>
<gene>
    <name evidence="4" type="ORF">JQM67_10325</name>
</gene>